<accession>A0AAE0DDH0</accession>
<proteinExistence type="inferred from homology"/>
<gene>
    <name evidence="6" type="ORF">OEA41_010057</name>
</gene>
<dbReference type="InterPro" id="IPR007867">
    <property type="entry name" value="GMC_OxRtase_C"/>
</dbReference>
<dbReference type="EMBL" id="JASNWA010000011">
    <property type="protein sequence ID" value="KAK3166932.1"/>
    <property type="molecule type" value="Genomic_DNA"/>
</dbReference>
<comment type="caution">
    <text evidence="6">The sequence shown here is derived from an EMBL/GenBank/DDBJ whole genome shotgun (WGS) entry which is preliminary data.</text>
</comment>
<reference evidence="6" key="1">
    <citation type="submission" date="2022-11" db="EMBL/GenBank/DDBJ databases">
        <title>Chromosomal genome sequence assembly and mating type (MAT) locus characterization of the leprose asexual lichenized fungus Lepraria neglecta (Nyl.) Erichsen.</title>
        <authorList>
            <person name="Allen J.L."/>
            <person name="Pfeffer B."/>
        </authorList>
    </citation>
    <scope>NUCLEOTIDE SEQUENCE</scope>
    <source>
        <strain evidence="6">Allen 5258</strain>
    </source>
</reference>
<protein>
    <submittedName>
        <fullName evidence="6">Uncharacterized protein</fullName>
    </submittedName>
</protein>
<feature type="region of interest" description="Disordered" evidence="3">
    <location>
        <begin position="494"/>
        <end position="514"/>
    </location>
</feature>
<organism evidence="6 7">
    <name type="scientific">Lepraria neglecta</name>
    <dbReference type="NCBI Taxonomy" id="209136"/>
    <lineage>
        <taxon>Eukaryota</taxon>
        <taxon>Fungi</taxon>
        <taxon>Dikarya</taxon>
        <taxon>Ascomycota</taxon>
        <taxon>Pezizomycotina</taxon>
        <taxon>Lecanoromycetes</taxon>
        <taxon>OSLEUM clade</taxon>
        <taxon>Lecanoromycetidae</taxon>
        <taxon>Lecanorales</taxon>
        <taxon>Lecanorineae</taxon>
        <taxon>Stereocaulaceae</taxon>
        <taxon>Lepraria</taxon>
    </lineage>
</organism>
<dbReference type="PANTHER" id="PTHR11552">
    <property type="entry name" value="GLUCOSE-METHANOL-CHOLINE GMC OXIDOREDUCTASE"/>
    <property type="match status" value="1"/>
</dbReference>
<dbReference type="AlphaFoldDB" id="A0AAE0DDH0"/>
<feature type="active site" description="Proton donor" evidence="2">
    <location>
        <position position="415"/>
    </location>
</feature>
<feature type="domain" description="Glucose-methanol-choline oxidoreductase C-terminal" evidence="5">
    <location>
        <begin position="331"/>
        <end position="464"/>
    </location>
</feature>
<feature type="active site" description="Proton acceptor" evidence="2">
    <location>
        <position position="459"/>
    </location>
</feature>
<evidence type="ECO:0000256" key="2">
    <source>
        <dbReference type="PIRSR" id="PIRSR000137-1"/>
    </source>
</evidence>
<evidence type="ECO:0000313" key="7">
    <source>
        <dbReference type="Proteomes" id="UP001276659"/>
    </source>
</evidence>
<dbReference type="SUPFAM" id="SSF51905">
    <property type="entry name" value="FAD/NAD(P)-binding domain"/>
    <property type="match status" value="1"/>
</dbReference>
<dbReference type="Pfam" id="PF05199">
    <property type="entry name" value="GMC_oxred_C"/>
    <property type="match status" value="1"/>
</dbReference>
<evidence type="ECO:0000259" key="4">
    <source>
        <dbReference type="Pfam" id="PF00732"/>
    </source>
</evidence>
<dbReference type="InterPro" id="IPR012132">
    <property type="entry name" value="GMC_OxRdtase"/>
</dbReference>
<dbReference type="PANTHER" id="PTHR11552:SF228">
    <property type="entry name" value="GLUCOSE-METHANOL-CHOLINE OXIDOREDUCTASE N-TERMINAL DOMAIN-CONTAINING PROTEIN"/>
    <property type="match status" value="1"/>
</dbReference>
<dbReference type="Gene3D" id="3.50.50.60">
    <property type="entry name" value="FAD/NAD(P)-binding domain"/>
    <property type="match status" value="1"/>
</dbReference>
<dbReference type="InterPro" id="IPR036188">
    <property type="entry name" value="FAD/NAD-bd_sf"/>
</dbReference>
<dbReference type="GO" id="GO:0044550">
    <property type="term" value="P:secondary metabolite biosynthetic process"/>
    <property type="evidence" value="ECO:0007669"/>
    <property type="project" value="TreeGrafter"/>
</dbReference>
<dbReference type="GO" id="GO:0050660">
    <property type="term" value="F:flavin adenine dinucleotide binding"/>
    <property type="evidence" value="ECO:0007669"/>
    <property type="project" value="InterPro"/>
</dbReference>
<dbReference type="InterPro" id="IPR000172">
    <property type="entry name" value="GMC_OxRdtase_N"/>
</dbReference>
<dbReference type="PIRSF" id="PIRSF000137">
    <property type="entry name" value="Alcohol_oxidase"/>
    <property type="match status" value="1"/>
</dbReference>
<evidence type="ECO:0000256" key="1">
    <source>
        <dbReference type="ARBA" id="ARBA00010790"/>
    </source>
</evidence>
<name>A0AAE0DDH0_9LECA</name>
<dbReference type="Gene3D" id="3.30.560.10">
    <property type="entry name" value="Glucose Oxidase, domain 3"/>
    <property type="match status" value="1"/>
</dbReference>
<keyword evidence="7" id="KW-1185">Reference proteome</keyword>
<evidence type="ECO:0000313" key="6">
    <source>
        <dbReference type="EMBL" id="KAK3166932.1"/>
    </source>
</evidence>
<sequence length="514" mass="55185">MAYQRGTRESYQRWADEVGDQSYTFDKLLPYFEKSLNFTPPNNAKRGLNATPGYDASTLGAGGQPLDITFPNYALSFSTWIEKALSVVGIKPINGFTSGQLFGSAFNIATINQTTGLRESSETAFLTPALGRPNLIVYTHTLAKKVLFEKTTATGVSIDTGTQVLTLSAKKEVILSAGVFQSPQLLMVSGIGPKATLQEYGIPVIADRPGVGQNMWDHVLFGPTYNTSLITDSALGQPAYLAEAQQQFAATQTGLLANPGSDFLAWEKLPPTLRSTLQPSTLTSLSTFPSDWPELELLSAAAYFGLQENYVTGAPHDTNQYASLVTALVAPLSRGSVSISSSDTAVQPLINPNWLTHPADQDVAIAAYKRAREVFATDIMQKNVIVGDEVFPGKQVQTDEEILETVRKSFNTVYHGAATCKMGRKGDAMAVVDSSARVFGTKRLRIVDASAFPFLPPGHPMSTICEFCLIHSNDRARVRLTLVDALAEKIADEIRGGGDGRGNGGADDAATATA</sequence>
<dbReference type="GO" id="GO:0016614">
    <property type="term" value="F:oxidoreductase activity, acting on CH-OH group of donors"/>
    <property type="evidence" value="ECO:0007669"/>
    <property type="project" value="InterPro"/>
</dbReference>
<feature type="domain" description="Glucose-methanol-choline oxidoreductase N-terminal" evidence="4">
    <location>
        <begin position="1"/>
        <end position="219"/>
    </location>
</feature>
<dbReference type="Proteomes" id="UP001276659">
    <property type="component" value="Unassembled WGS sequence"/>
</dbReference>
<dbReference type="SUPFAM" id="SSF54373">
    <property type="entry name" value="FAD-linked reductases, C-terminal domain"/>
    <property type="match status" value="1"/>
</dbReference>
<evidence type="ECO:0000256" key="3">
    <source>
        <dbReference type="SAM" id="MobiDB-lite"/>
    </source>
</evidence>
<comment type="similarity">
    <text evidence="1">Belongs to the GMC oxidoreductase family.</text>
</comment>
<dbReference type="Pfam" id="PF00732">
    <property type="entry name" value="GMC_oxred_N"/>
    <property type="match status" value="1"/>
</dbReference>
<evidence type="ECO:0000259" key="5">
    <source>
        <dbReference type="Pfam" id="PF05199"/>
    </source>
</evidence>